<organism evidence="1 2">
    <name type="scientific">Sphingomonas glacialis</name>
    <dbReference type="NCBI Taxonomy" id="658225"/>
    <lineage>
        <taxon>Bacteria</taxon>
        <taxon>Pseudomonadati</taxon>
        <taxon>Pseudomonadota</taxon>
        <taxon>Alphaproteobacteria</taxon>
        <taxon>Sphingomonadales</taxon>
        <taxon>Sphingomonadaceae</taxon>
        <taxon>Sphingomonas</taxon>
    </lineage>
</organism>
<dbReference type="AlphaFoldDB" id="A0A502FCH9"/>
<proteinExistence type="predicted"/>
<dbReference type="EMBL" id="RCZC01000011">
    <property type="protein sequence ID" value="TPG47125.1"/>
    <property type="molecule type" value="Genomic_DNA"/>
</dbReference>
<accession>A0A502FCH9</accession>
<dbReference type="Proteomes" id="UP000319931">
    <property type="component" value="Unassembled WGS sequence"/>
</dbReference>
<reference evidence="1 2" key="1">
    <citation type="journal article" date="2019" name="Environ. Microbiol.">
        <title>Species interactions and distinct microbial communities in high Arctic permafrost affected cryosols are associated with the CH4 and CO2 gas fluxes.</title>
        <authorList>
            <person name="Altshuler I."/>
            <person name="Hamel J."/>
            <person name="Turney S."/>
            <person name="Magnuson E."/>
            <person name="Levesque R."/>
            <person name="Greer C."/>
            <person name="Whyte L.G."/>
        </authorList>
    </citation>
    <scope>NUCLEOTIDE SEQUENCE [LARGE SCALE GENOMIC DNA]</scope>
    <source>
        <strain evidence="1 2">E6.1</strain>
    </source>
</reference>
<dbReference type="OrthoDB" id="7450844at2"/>
<evidence type="ECO:0000313" key="2">
    <source>
        <dbReference type="Proteomes" id="UP000319931"/>
    </source>
</evidence>
<sequence>MRRGGWLVAAMILAFAAAVAGVGVGRLIWPAPHNDGSGLHRLLHHQLDLDAAQTAQLETLEQRYAARRKALEAEMRADNARLAAAIAVEHGYGPRVDAAVTASHMAMGTLQKETLAHVFAMRKLLRPDQAARFDAAVAKSLTPTER</sequence>
<dbReference type="InterPro" id="IPR025961">
    <property type="entry name" value="Metal_resist"/>
</dbReference>
<gene>
    <name evidence="1" type="ORF">EAH76_22190</name>
</gene>
<keyword evidence="2" id="KW-1185">Reference proteome</keyword>
<dbReference type="Gene3D" id="1.20.120.1490">
    <property type="match status" value="1"/>
</dbReference>
<protein>
    <submittedName>
        <fullName evidence="1">Periplasmic heavy metal sensor</fullName>
    </submittedName>
</protein>
<comment type="caution">
    <text evidence="1">The sequence shown here is derived from an EMBL/GenBank/DDBJ whole genome shotgun (WGS) entry which is preliminary data.</text>
</comment>
<evidence type="ECO:0000313" key="1">
    <source>
        <dbReference type="EMBL" id="TPG47125.1"/>
    </source>
</evidence>
<name>A0A502FCH9_9SPHN</name>
<dbReference type="RefSeq" id="WP_140852458.1">
    <property type="nucleotide sequence ID" value="NZ_RCZC01000011.1"/>
</dbReference>
<dbReference type="Pfam" id="PF13801">
    <property type="entry name" value="Metal_resist"/>
    <property type="match status" value="1"/>
</dbReference>